<dbReference type="Proteomes" id="UP000095280">
    <property type="component" value="Unplaced"/>
</dbReference>
<dbReference type="AlphaFoldDB" id="A0A1I8GCT0"/>
<organism evidence="1 2">
    <name type="scientific">Macrostomum lignano</name>
    <dbReference type="NCBI Taxonomy" id="282301"/>
    <lineage>
        <taxon>Eukaryota</taxon>
        <taxon>Metazoa</taxon>
        <taxon>Spiralia</taxon>
        <taxon>Lophotrochozoa</taxon>
        <taxon>Platyhelminthes</taxon>
        <taxon>Rhabditophora</taxon>
        <taxon>Macrostomorpha</taxon>
        <taxon>Macrostomida</taxon>
        <taxon>Macrostomidae</taxon>
        <taxon>Macrostomum</taxon>
    </lineage>
</organism>
<reference evidence="2" key="1">
    <citation type="submission" date="2016-11" db="UniProtKB">
        <authorList>
            <consortium name="WormBaseParasite"/>
        </authorList>
    </citation>
    <scope>IDENTIFICATION</scope>
</reference>
<sequence>MRFAIINVSMALLAMTLLLSTSCSTMRISEPSELLRSLSARPRPASFLLAGDPAGFFGNAYSWSPNYVQRRSDNKNKMYKALLASLKPNTYNPSDFRVGR</sequence>
<dbReference type="PROSITE" id="PS51257">
    <property type="entry name" value="PROKAR_LIPOPROTEIN"/>
    <property type="match status" value="1"/>
</dbReference>
<proteinExistence type="predicted"/>
<protein>
    <submittedName>
        <fullName evidence="2">BBE domain-containing protein</fullName>
    </submittedName>
</protein>
<evidence type="ECO:0000313" key="1">
    <source>
        <dbReference type="Proteomes" id="UP000095280"/>
    </source>
</evidence>
<name>A0A1I8GCT0_9PLAT</name>
<accession>A0A1I8GCT0</accession>
<keyword evidence="1" id="KW-1185">Reference proteome</keyword>
<evidence type="ECO:0000313" key="2">
    <source>
        <dbReference type="WBParaSite" id="maker-uti_cns_0001574-snap-gene-0.4-mRNA-1"/>
    </source>
</evidence>
<dbReference type="WBParaSite" id="maker-uti_cns_0001574-snap-gene-0.4-mRNA-1">
    <property type="protein sequence ID" value="maker-uti_cns_0001574-snap-gene-0.4-mRNA-1"/>
    <property type="gene ID" value="maker-uti_cns_0001574-snap-gene-0.4"/>
</dbReference>